<reference evidence="2 3" key="1">
    <citation type="submission" date="2024-10" db="EMBL/GenBank/DDBJ databases">
        <title>The Natural Products Discovery Center: Release of the First 8490 Sequenced Strains for Exploring Actinobacteria Biosynthetic Diversity.</title>
        <authorList>
            <person name="Kalkreuter E."/>
            <person name="Kautsar S.A."/>
            <person name="Yang D."/>
            <person name="Bader C.D."/>
            <person name="Teijaro C.N."/>
            <person name="Fluegel L."/>
            <person name="Davis C.M."/>
            <person name="Simpson J.R."/>
            <person name="Lauterbach L."/>
            <person name="Steele A.D."/>
            <person name="Gui C."/>
            <person name="Meng S."/>
            <person name="Li G."/>
            <person name="Viehrig K."/>
            <person name="Ye F."/>
            <person name="Su P."/>
            <person name="Kiefer A.F."/>
            <person name="Nichols A."/>
            <person name="Cepeda A.J."/>
            <person name="Yan W."/>
            <person name="Fan B."/>
            <person name="Jiang Y."/>
            <person name="Adhikari A."/>
            <person name="Zheng C.-J."/>
            <person name="Schuster L."/>
            <person name="Cowan T.M."/>
            <person name="Smanski M.J."/>
            <person name="Chevrette M.G."/>
            <person name="De Carvalho L.P.S."/>
            <person name="Shen B."/>
        </authorList>
    </citation>
    <scope>NUCLEOTIDE SEQUENCE [LARGE SCALE GENOMIC DNA]</scope>
    <source>
        <strain evidence="2 3">NPDC018013</strain>
    </source>
</reference>
<evidence type="ECO:0000256" key="1">
    <source>
        <dbReference type="SAM" id="Coils"/>
    </source>
</evidence>
<protein>
    <recommendedName>
        <fullName evidence="4">Resolvase/invertase-type recombinase catalytic domain-containing protein</fullName>
    </recommendedName>
</protein>
<sequence length="205" mass="22010">MTNRTEIADAASGYGRSRKRVVLYANVSDGDQDRISSDLAAHATARDWTIAATCIDVGPVVLPPHQRPGWREAARLLATDEANGGADGLMARSAAQIAGTEREREELRNQLDEAHAFAVFLDDEPRTPVPAAREPFRVGAAVVDTNRSKVAKILAVNGECLVLSRPVGDPWDALVNWCRPATLGEALSLTAFQKAEGGETTENHA</sequence>
<keyword evidence="3" id="KW-1185">Reference proteome</keyword>
<dbReference type="RefSeq" id="WP_397676685.1">
    <property type="nucleotide sequence ID" value="NZ_JBIRGH010000035.1"/>
</dbReference>
<evidence type="ECO:0000313" key="3">
    <source>
        <dbReference type="Proteomes" id="UP001610990"/>
    </source>
</evidence>
<accession>A0ABW7RNK6</accession>
<dbReference type="EMBL" id="JBIRGH010000035">
    <property type="protein sequence ID" value="MFH8589669.1"/>
    <property type="molecule type" value="Genomic_DNA"/>
</dbReference>
<organism evidence="2 3">
    <name type="scientific">Streptomyces celluloflavus</name>
    <dbReference type="NCBI Taxonomy" id="58344"/>
    <lineage>
        <taxon>Bacteria</taxon>
        <taxon>Bacillati</taxon>
        <taxon>Actinomycetota</taxon>
        <taxon>Actinomycetes</taxon>
        <taxon>Kitasatosporales</taxon>
        <taxon>Streptomycetaceae</taxon>
        <taxon>Streptomyces</taxon>
    </lineage>
</organism>
<proteinExistence type="predicted"/>
<gene>
    <name evidence="2" type="ORF">ACH4GP_35730</name>
</gene>
<evidence type="ECO:0008006" key="4">
    <source>
        <dbReference type="Google" id="ProtNLM"/>
    </source>
</evidence>
<dbReference type="Proteomes" id="UP001610990">
    <property type="component" value="Unassembled WGS sequence"/>
</dbReference>
<comment type="caution">
    <text evidence="2">The sequence shown here is derived from an EMBL/GenBank/DDBJ whole genome shotgun (WGS) entry which is preliminary data.</text>
</comment>
<keyword evidence="1" id="KW-0175">Coiled coil</keyword>
<name>A0ABW7RNK6_9ACTN</name>
<feature type="coiled-coil region" evidence="1">
    <location>
        <begin position="90"/>
        <end position="117"/>
    </location>
</feature>
<evidence type="ECO:0000313" key="2">
    <source>
        <dbReference type="EMBL" id="MFH8589669.1"/>
    </source>
</evidence>